<dbReference type="InterPro" id="IPR006195">
    <property type="entry name" value="aa-tRNA-synth_II"/>
</dbReference>
<dbReference type="CDD" id="cd00776">
    <property type="entry name" value="AsxRS_core"/>
    <property type="match status" value="1"/>
</dbReference>
<dbReference type="AlphaFoldDB" id="A0A0K1EQS3"/>
<dbReference type="GO" id="GO:0005524">
    <property type="term" value="F:ATP binding"/>
    <property type="evidence" value="ECO:0007669"/>
    <property type="project" value="UniProtKB-UniRule"/>
</dbReference>
<dbReference type="OrthoDB" id="9802326at2"/>
<evidence type="ECO:0000259" key="8">
    <source>
        <dbReference type="PROSITE" id="PS50862"/>
    </source>
</evidence>
<dbReference type="Proteomes" id="UP000067626">
    <property type="component" value="Chromosome"/>
</dbReference>
<evidence type="ECO:0000313" key="10">
    <source>
        <dbReference type="Proteomes" id="UP000067626"/>
    </source>
</evidence>
<dbReference type="InterPro" id="IPR004364">
    <property type="entry name" value="Aa-tRNA-synt_II"/>
</dbReference>
<name>A0A0K1EQS3_CHOCO</name>
<evidence type="ECO:0000256" key="5">
    <source>
        <dbReference type="ARBA" id="ARBA00022917"/>
    </source>
</evidence>
<dbReference type="HAMAP" id="MF_00534">
    <property type="entry name" value="Asn_tRNA_synth"/>
    <property type="match status" value="1"/>
</dbReference>
<dbReference type="NCBIfam" id="NF003037">
    <property type="entry name" value="PRK03932.1"/>
    <property type="match status" value="1"/>
</dbReference>
<evidence type="ECO:0000256" key="6">
    <source>
        <dbReference type="ARBA" id="ARBA00023146"/>
    </source>
</evidence>
<dbReference type="InterPro" id="IPR004522">
    <property type="entry name" value="Asn-tRNA-ligase"/>
</dbReference>
<evidence type="ECO:0000256" key="2">
    <source>
        <dbReference type="ARBA" id="ARBA00022598"/>
    </source>
</evidence>
<dbReference type="SUPFAM" id="SSF50249">
    <property type="entry name" value="Nucleic acid-binding proteins"/>
    <property type="match status" value="1"/>
</dbReference>
<dbReference type="GO" id="GO:0003676">
    <property type="term" value="F:nucleic acid binding"/>
    <property type="evidence" value="ECO:0007669"/>
    <property type="project" value="InterPro"/>
</dbReference>
<proteinExistence type="inferred from homology"/>
<dbReference type="EMBL" id="CP012159">
    <property type="protein sequence ID" value="AKT43186.1"/>
    <property type="molecule type" value="Genomic_DNA"/>
</dbReference>
<sequence length="448" mass="50706">MQDAPAIDTSALSEHVGQQVTLRGWLYNRRSSGKVHFLELRDGAGSVQCVMGKNDVSEELFASADRVAQESSIEIRGEVKAHPKRPGVFEVAVKDFQVIAPTVGEYPISPKEHGTDFLMDHRHLWLRSRRQHAIVRVRHTIIQAIRDFFDGRGFTLVDAPIFTPNACEGTSTLFETDYHGDKAYLTQSGQLYMEAAAAAFGKAYCFGPTFRAEKSKTRRHLSEFWMVEPEVAFLDLQGDMDLAEDFICFIVERVLEHRRPELAILERDVSKLEAIKKPFPRIRYDEAVAILNEARAAKRTSGEPDAESTPDFPWGEDLGAEDETVISSRYDRPVMIHRYPAQVKAFYMKRDPEDARLALCVDVLAPEGYGEVIGGGQREDDLTTVERGIEAHKLPREAFEWYLDLRRYGTFPHAGFGLGVERTVAWLCGLPHVRETIPFPRMLNRLAP</sequence>
<dbReference type="STRING" id="52.CMC5_074170"/>
<protein>
    <recommendedName>
        <fullName evidence="7">Asparagine--tRNA ligase</fullName>
        <ecNumber evidence="7">6.1.1.22</ecNumber>
    </recommendedName>
    <alternativeName>
        <fullName evidence="7">Asparaginyl-tRNA synthetase</fullName>
        <shortName evidence="7">AsnRS</shortName>
    </alternativeName>
</protein>
<comment type="catalytic activity">
    <reaction evidence="7">
        <text>tRNA(Asn) + L-asparagine + ATP = L-asparaginyl-tRNA(Asn) + AMP + diphosphate + H(+)</text>
        <dbReference type="Rhea" id="RHEA:11180"/>
        <dbReference type="Rhea" id="RHEA-COMP:9659"/>
        <dbReference type="Rhea" id="RHEA-COMP:9674"/>
        <dbReference type="ChEBI" id="CHEBI:15378"/>
        <dbReference type="ChEBI" id="CHEBI:30616"/>
        <dbReference type="ChEBI" id="CHEBI:33019"/>
        <dbReference type="ChEBI" id="CHEBI:58048"/>
        <dbReference type="ChEBI" id="CHEBI:78442"/>
        <dbReference type="ChEBI" id="CHEBI:78515"/>
        <dbReference type="ChEBI" id="CHEBI:456215"/>
        <dbReference type="EC" id="6.1.1.22"/>
    </reaction>
</comment>
<dbReference type="PRINTS" id="PR01042">
    <property type="entry name" value="TRNASYNTHASP"/>
</dbReference>
<dbReference type="InterPro" id="IPR012340">
    <property type="entry name" value="NA-bd_OB-fold"/>
</dbReference>
<evidence type="ECO:0000256" key="3">
    <source>
        <dbReference type="ARBA" id="ARBA00022741"/>
    </source>
</evidence>
<dbReference type="Pfam" id="PF00152">
    <property type="entry name" value="tRNA-synt_2"/>
    <property type="match status" value="1"/>
</dbReference>
<evidence type="ECO:0000256" key="1">
    <source>
        <dbReference type="ARBA" id="ARBA00008226"/>
    </source>
</evidence>
<feature type="domain" description="Aminoacyl-transfer RNA synthetases class-II family profile" evidence="8">
    <location>
        <begin position="136"/>
        <end position="438"/>
    </location>
</feature>
<dbReference type="RefSeq" id="WP_050434702.1">
    <property type="nucleotide sequence ID" value="NZ_CP012159.1"/>
</dbReference>
<organism evidence="9 10">
    <name type="scientific">Chondromyces crocatus</name>
    <dbReference type="NCBI Taxonomy" id="52"/>
    <lineage>
        <taxon>Bacteria</taxon>
        <taxon>Pseudomonadati</taxon>
        <taxon>Myxococcota</taxon>
        <taxon>Polyangia</taxon>
        <taxon>Polyangiales</taxon>
        <taxon>Polyangiaceae</taxon>
        <taxon>Chondromyces</taxon>
    </lineage>
</organism>
<dbReference type="InterPro" id="IPR002312">
    <property type="entry name" value="Asp/Asn-tRNA-synth_IIb"/>
</dbReference>
<comment type="subcellular location">
    <subcellularLocation>
        <location evidence="7">Cytoplasm</location>
    </subcellularLocation>
</comment>
<keyword evidence="6 7" id="KW-0030">Aminoacyl-tRNA synthetase</keyword>
<keyword evidence="4 7" id="KW-0067">ATP-binding</keyword>
<dbReference type="PROSITE" id="PS50862">
    <property type="entry name" value="AA_TRNA_LIGASE_II"/>
    <property type="match status" value="1"/>
</dbReference>
<keyword evidence="10" id="KW-1185">Reference proteome</keyword>
<gene>
    <name evidence="9" type="primary">asnC</name>
    <name evidence="7" type="synonym">asnS</name>
    <name evidence="9" type="ORF">CMC5_074170</name>
</gene>
<reference evidence="9 10" key="1">
    <citation type="submission" date="2015-07" db="EMBL/GenBank/DDBJ databases">
        <title>Genome analysis of myxobacterium Chondromyces crocatus Cm c5 reveals a high potential for natural compound synthesis and the genetic basis for the loss of fruiting body formation.</title>
        <authorList>
            <person name="Zaburannyi N."/>
            <person name="Bunk B."/>
            <person name="Maier J."/>
            <person name="Overmann J."/>
            <person name="Mueller R."/>
        </authorList>
    </citation>
    <scope>NUCLEOTIDE SEQUENCE [LARGE SCALE GENOMIC DNA]</scope>
    <source>
        <strain evidence="9 10">Cm c5</strain>
    </source>
</reference>
<dbReference type="SUPFAM" id="SSF55681">
    <property type="entry name" value="Class II aaRS and biotin synthetases"/>
    <property type="match status" value="1"/>
</dbReference>
<comment type="similarity">
    <text evidence="1 7">Belongs to the class-II aminoacyl-tRNA synthetase family.</text>
</comment>
<dbReference type="InterPro" id="IPR045864">
    <property type="entry name" value="aa-tRNA-synth_II/BPL/LPL"/>
</dbReference>
<evidence type="ECO:0000256" key="4">
    <source>
        <dbReference type="ARBA" id="ARBA00022840"/>
    </source>
</evidence>
<keyword evidence="7" id="KW-0963">Cytoplasm</keyword>
<dbReference type="InterPro" id="IPR004365">
    <property type="entry name" value="NA-bd_OB_tRNA"/>
</dbReference>
<dbReference type="GO" id="GO:0006421">
    <property type="term" value="P:asparaginyl-tRNA aminoacylation"/>
    <property type="evidence" value="ECO:0007669"/>
    <property type="project" value="UniProtKB-UniRule"/>
</dbReference>
<keyword evidence="2 7" id="KW-0436">Ligase</keyword>
<keyword evidence="5 7" id="KW-0648">Protein biosynthesis</keyword>
<dbReference type="PATRIC" id="fig|52.7.peg.8147"/>
<accession>A0A0K1EQS3</accession>
<dbReference type="Gene3D" id="3.30.930.10">
    <property type="entry name" value="Bira Bifunctional Protein, Domain 2"/>
    <property type="match status" value="1"/>
</dbReference>
<dbReference type="PANTHER" id="PTHR22594:SF34">
    <property type="entry name" value="ASPARAGINE--TRNA LIGASE, MITOCHONDRIAL-RELATED"/>
    <property type="match status" value="1"/>
</dbReference>
<dbReference type="GO" id="GO:0004816">
    <property type="term" value="F:asparagine-tRNA ligase activity"/>
    <property type="evidence" value="ECO:0007669"/>
    <property type="project" value="UniProtKB-UniRule"/>
</dbReference>
<evidence type="ECO:0000256" key="7">
    <source>
        <dbReference type="HAMAP-Rule" id="MF_00534"/>
    </source>
</evidence>
<dbReference type="PANTHER" id="PTHR22594">
    <property type="entry name" value="ASPARTYL/LYSYL-TRNA SYNTHETASE"/>
    <property type="match status" value="1"/>
</dbReference>
<keyword evidence="3 7" id="KW-0547">Nucleotide-binding</keyword>
<dbReference type="Gene3D" id="2.40.50.140">
    <property type="entry name" value="Nucleic acid-binding proteins"/>
    <property type="match status" value="1"/>
</dbReference>
<dbReference type="GO" id="GO:0005737">
    <property type="term" value="C:cytoplasm"/>
    <property type="evidence" value="ECO:0007669"/>
    <property type="project" value="UniProtKB-SubCell"/>
</dbReference>
<dbReference type="NCBIfam" id="TIGR00457">
    <property type="entry name" value="asnS"/>
    <property type="match status" value="1"/>
</dbReference>
<dbReference type="KEGG" id="ccro:CMC5_074170"/>
<dbReference type="EC" id="6.1.1.22" evidence="7"/>
<comment type="subunit">
    <text evidence="7">Homodimer.</text>
</comment>
<evidence type="ECO:0000313" key="9">
    <source>
        <dbReference type="EMBL" id="AKT43186.1"/>
    </source>
</evidence>
<dbReference type="CDD" id="cd04323">
    <property type="entry name" value="AsnRS_cyto_like_N"/>
    <property type="match status" value="1"/>
</dbReference>
<dbReference type="Pfam" id="PF01336">
    <property type="entry name" value="tRNA_anti-codon"/>
    <property type="match status" value="1"/>
</dbReference>